<dbReference type="OrthoDB" id="1033921at2"/>
<keyword evidence="5" id="KW-0564">Palmitate</keyword>
<comment type="similarity">
    <text evidence="2">Belongs to the bacteroidetes fimbrillin superfamily. FimB/Mfa2 family.</text>
</comment>
<sequence>MRLFHLFFVLFTILIFSRCIDDSSGECPVGIDKNFILKFRYVSDGPEELFIEKIKRVDVFVFKEDGQYVMTQSANLAALTSFAGIMLDLDPGSYRIVCWGNASGKTFFSPLSTNSMMKDAFVTHTALRSGIAATNGDTLYYALDHTVLSPSLKVTTVSETVIERILDFHNAFIKIQVYVKGLSDKGPQGQLLAPIVEMTGVTSGYNFEMQTFGNAVHYLDISAFEYISGEKVAAITFYTLRFQDDNPIEIKIKKSSDGSTLTVINLKDFMKENNITVEGIEKAVVPILVEYKEASVEISIPEWGQIPVDPEL</sequence>
<keyword evidence="3" id="KW-0732">Signal</keyword>
<comment type="caution">
    <text evidence="8">The sequence shown here is derived from an EMBL/GenBank/DDBJ whole genome shotgun (WGS) entry which is preliminary data.</text>
</comment>
<gene>
    <name evidence="8" type="ORF">HMPREF9455_00441</name>
</gene>
<reference evidence="8 9" key="1">
    <citation type="submission" date="2011-04" db="EMBL/GenBank/DDBJ databases">
        <title>The Genome Sequence of Dysgonomonas gadei ATCC BAA-286.</title>
        <authorList>
            <consortium name="The Broad Institute Genome Sequencing Platform"/>
            <person name="Earl A."/>
            <person name="Ward D."/>
            <person name="Feldgarden M."/>
            <person name="Gevers D."/>
            <person name="Pudlo N."/>
            <person name="Martens E."/>
            <person name="Allen-Vercoe E."/>
            <person name="Young S.K."/>
            <person name="Zeng Q."/>
            <person name="Gargeya S."/>
            <person name="Fitzgerald M."/>
            <person name="Haas B."/>
            <person name="Abouelleil A."/>
            <person name="Alvarado L."/>
            <person name="Arachchi H.M."/>
            <person name="Berlin A."/>
            <person name="Brown A."/>
            <person name="Chapman S.B."/>
            <person name="Chen Z."/>
            <person name="Dunbar C."/>
            <person name="Freedman E."/>
            <person name="Gearin G."/>
            <person name="Gellesch M."/>
            <person name="Goldberg J."/>
            <person name="Griggs A."/>
            <person name="Gujja S."/>
            <person name="Heiman D."/>
            <person name="Howarth C."/>
            <person name="Larson L."/>
            <person name="Lui A."/>
            <person name="MacDonald P.J.P."/>
            <person name="Mehta T."/>
            <person name="Montmayeur A."/>
            <person name="Murphy C."/>
            <person name="Neiman D."/>
            <person name="Pearson M."/>
            <person name="Priest M."/>
            <person name="Roberts A."/>
            <person name="Saif S."/>
            <person name="Shea T."/>
            <person name="Shenoy N."/>
            <person name="Sisk P."/>
            <person name="Stolte C."/>
            <person name="Sykes S."/>
            <person name="Yandava C."/>
            <person name="Wortman J."/>
            <person name="Nusbaum C."/>
            <person name="Birren B."/>
        </authorList>
    </citation>
    <scope>NUCLEOTIDE SEQUENCE [LARGE SCALE GENOMIC DNA]</scope>
    <source>
        <strain evidence="8 9">ATCC BAA-286</strain>
    </source>
</reference>
<comment type="subcellular location">
    <subcellularLocation>
        <location evidence="1">Cell outer membrane</location>
    </subcellularLocation>
</comment>
<keyword evidence="9" id="KW-1185">Reference proteome</keyword>
<proteinExistence type="inferred from homology"/>
<dbReference type="InterPro" id="IPR014941">
    <property type="entry name" value="FimB/Mfa2/Mfa3"/>
</dbReference>
<keyword evidence="7" id="KW-0449">Lipoprotein</keyword>
<organism evidence="8 9">
    <name type="scientific">Dysgonomonas gadei ATCC BAA-286</name>
    <dbReference type="NCBI Taxonomy" id="742766"/>
    <lineage>
        <taxon>Bacteria</taxon>
        <taxon>Pseudomonadati</taxon>
        <taxon>Bacteroidota</taxon>
        <taxon>Bacteroidia</taxon>
        <taxon>Bacteroidales</taxon>
        <taxon>Dysgonomonadaceae</taxon>
        <taxon>Dysgonomonas</taxon>
    </lineage>
</organism>
<evidence type="ECO:0000256" key="3">
    <source>
        <dbReference type="ARBA" id="ARBA00022729"/>
    </source>
</evidence>
<keyword evidence="4" id="KW-0472">Membrane</keyword>
<dbReference type="RefSeq" id="WP_006797946.1">
    <property type="nucleotide sequence ID" value="NZ_GL891979.1"/>
</dbReference>
<dbReference type="STRING" id="742766.HMPREF9455_00441"/>
<evidence type="ECO:0000256" key="1">
    <source>
        <dbReference type="ARBA" id="ARBA00004442"/>
    </source>
</evidence>
<evidence type="ECO:0000313" key="8">
    <source>
        <dbReference type="EMBL" id="EGJ99408.1"/>
    </source>
</evidence>
<evidence type="ECO:0000256" key="7">
    <source>
        <dbReference type="ARBA" id="ARBA00023288"/>
    </source>
</evidence>
<accession>F5ITM4</accession>
<keyword evidence="6" id="KW-0998">Cell outer membrane</keyword>
<evidence type="ECO:0000256" key="5">
    <source>
        <dbReference type="ARBA" id="ARBA00023139"/>
    </source>
</evidence>
<dbReference type="GO" id="GO:0009279">
    <property type="term" value="C:cell outer membrane"/>
    <property type="evidence" value="ECO:0007669"/>
    <property type="project" value="UniProtKB-SubCell"/>
</dbReference>
<name>F5ITM4_9BACT</name>
<dbReference type="AlphaFoldDB" id="F5ITM4"/>
<evidence type="ECO:0000313" key="9">
    <source>
        <dbReference type="Proteomes" id="UP000004913"/>
    </source>
</evidence>
<dbReference type="Gene3D" id="2.60.40.2100">
    <property type="match status" value="1"/>
</dbReference>
<evidence type="ECO:0000256" key="4">
    <source>
        <dbReference type="ARBA" id="ARBA00023136"/>
    </source>
</evidence>
<dbReference type="Pfam" id="PF08842">
    <property type="entry name" value="Mfa2"/>
    <property type="match status" value="1"/>
</dbReference>
<evidence type="ECO:0000256" key="2">
    <source>
        <dbReference type="ARBA" id="ARBA00007248"/>
    </source>
</evidence>
<dbReference type="Proteomes" id="UP000004913">
    <property type="component" value="Unassembled WGS sequence"/>
</dbReference>
<dbReference type="eggNOG" id="ENOG502ZAYR">
    <property type="taxonomic scope" value="Bacteria"/>
</dbReference>
<dbReference type="HOGENOM" id="CLU_958619_0_0_10"/>
<dbReference type="EMBL" id="ADLV01000006">
    <property type="protein sequence ID" value="EGJ99408.1"/>
    <property type="molecule type" value="Genomic_DNA"/>
</dbReference>
<protein>
    <recommendedName>
        <fullName evidence="10">FimB/Mfa2 family fimbrial subunit</fullName>
    </recommendedName>
</protein>
<evidence type="ECO:0008006" key="10">
    <source>
        <dbReference type="Google" id="ProtNLM"/>
    </source>
</evidence>
<evidence type="ECO:0000256" key="6">
    <source>
        <dbReference type="ARBA" id="ARBA00023237"/>
    </source>
</evidence>